<dbReference type="OMA" id="RGRCYIH"/>
<keyword evidence="6" id="KW-1185">Reference proteome</keyword>
<dbReference type="GO" id="GO:0031047">
    <property type="term" value="P:regulatory ncRNA-mediated gene silencing"/>
    <property type="evidence" value="ECO:0000318"/>
    <property type="project" value="GO_Central"/>
</dbReference>
<dbReference type="PROSITE" id="PS50821">
    <property type="entry name" value="PAZ"/>
    <property type="match status" value="1"/>
</dbReference>
<reference evidence="5 6" key="2">
    <citation type="journal article" date="2007" name="Genome Biol.">
        <title>Assembly of the Candida albicans genome into sixteen supercontigs aligned on the eight chromosomes.</title>
        <authorList>
            <person name="van het Hoog M."/>
            <person name="Rast T.J."/>
            <person name="Martchenko M."/>
            <person name="Grindle S."/>
            <person name="Dignard D."/>
            <person name="Hogues H."/>
            <person name="Cuomo C."/>
            <person name="Berriman M."/>
            <person name="Scherer S."/>
            <person name="Magee B.B."/>
            <person name="Whiteway M."/>
            <person name="Chibana H."/>
            <person name="Nantel A."/>
            <person name="Magee P.T."/>
        </authorList>
    </citation>
    <scope>GENOME REANNOTATION</scope>
    <source>
        <strain evidence="6">SC5314 / ATCC MYA-2876</strain>
    </source>
</reference>
<dbReference type="EMBL" id="CP017626">
    <property type="protein sequence ID" value="AOW29358.1"/>
    <property type="molecule type" value="Genomic_DNA"/>
</dbReference>
<dbReference type="InterPro" id="IPR012337">
    <property type="entry name" value="RNaseH-like_sf"/>
</dbReference>
<accession>A0A1D8PMK0</accession>
<dbReference type="AlphaFoldDB" id="A0A1D8PMK0"/>
<dbReference type="InterPro" id="IPR045246">
    <property type="entry name" value="Piwi_ago-like"/>
</dbReference>
<dbReference type="Gene3D" id="2.170.260.10">
    <property type="entry name" value="paz domain"/>
    <property type="match status" value="1"/>
</dbReference>
<comment type="similarity">
    <text evidence="1">Belongs to the argonaute family.</text>
</comment>
<dbReference type="Pfam" id="PF02170">
    <property type="entry name" value="PAZ"/>
    <property type="match status" value="1"/>
</dbReference>
<dbReference type="KEGG" id="cal:CAALFM_C406340WA"/>
<dbReference type="CGD" id="CAL0000190170">
    <property type="gene designation" value="AGO1"/>
</dbReference>
<name>A0A1D8PMK0_CANAL</name>
<dbReference type="Pfam" id="PF08699">
    <property type="entry name" value="ArgoL1"/>
    <property type="match status" value="1"/>
</dbReference>
<dbReference type="CDD" id="cd04657">
    <property type="entry name" value="Piwi_ago-like"/>
    <property type="match status" value="1"/>
</dbReference>
<dbReference type="GO" id="GO:0035194">
    <property type="term" value="P:regulatory ncRNA-mediated post-transcriptional gene silencing"/>
    <property type="evidence" value="ECO:0000315"/>
    <property type="project" value="CGD"/>
</dbReference>
<evidence type="ECO:0000313" key="6">
    <source>
        <dbReference type="Proteomes" id="UP000000559"/>
    </source>
</evidence>
<dbReference type="SUPFAM" id="SSF53098">
    <property type="entry name" value="Ribonuclease H-like"/>
    <property type="match status" value="1"/>
</dbReference>
<dbReference type="VEuPathDB" id="FungiDB:C4_06340W_A"/>
<dbReference type="InterPro" id="IPR003100">
    <property type="entry name" value="PAZ_dom"/>
</dbReference>
<dbReference type="STRING" id="237561.A0A1D8PMK0"/>
<dbReference type="RefSeq" id="XP_715558.2">
    <property type="nucleotide sequence ID" value="XM_710465.2"/>
</dbReference>
<dbReference type="InterPro" id="IPR014811">
    <property type="entry name" value="ArgoL1"/>
</dbReference>
<dbReference type="SUPFAM" id="SSF101690">
    <property type="entry name" value="PAZ domain"/>
    <property type="match status" value="1"/>
</dbReference>
<dbReference type="InParanoid" id="A0A1D8PMK0"/>
<dbReference type="InterPro" id="IPR036085">
    <property type="entry name" value="PAZ_dom_sf"/>
</dbReference>
<dbReference type="GO" id="GO:0005634">
    <property type="term" value="C:nucleus"/>
    <property type="evidence" value="ECO:0000318"/>
    <property type="project" value="GO_Central"/>
</dbReference>
<dbReference type="SMR" id="A0A1D8PMK0"/>
<evidence type="ECO:0000259" key="3">
    <source>
        <dbReference type="PROSITE" id="PS50822"/>
    </source>
</evidence>
<dbReference type="SMART" id="SM00950">
    <property type="entry name" value="Piwi"/>
    <property type="match status" value="1"/>
</dbReference>
<dbReference type="GO" id="GO:0062040">
    <property type="term" value="C:fungal biofilm matrix"/>
    <property type="evidence" value="ECO:0000314"/>
    <property type="project" value="CGD"/>
</dbReference>
<feature type="domain" description="PAZ" evidence="2">
    <location>
        <begin position="261"/>
        <end position="367"/>
    </location>
</feature>
<dbReference type="GO" id="GO:0004521">
    <property type="term" value="F:RNA endonuclease activity"/>
    <property type="evidence" value="ECO:0000318"/>
    <property type="project" value="GO_Central"/>
</dbReference>
<sequence length="917" mass="104146">MSDLVKFSTPTKINDKALVAIDTYKKTFQKQIKNEQNGILLRPSFGTEGVPTIVGVNYFKYNVNGLKLYSYRVDLLEDPNVKTRLSIKTAVEKYLMELEPFKSKKAIIYYRDHNHLYSRMPLPIEDVVIYPLELGGDPKREKKIVELKIQFIKQLNFSDLLNYTQLKNYTPDFLETVEYTNALVAVMGSQVMKNTNVVGLGPNKFFLMDGATKTTDLDKGLYVVMGTFASVRCSFDDVRINLNPTPAIFYKSSKPNGQPMNVLDLIQEFLKIRNVPTERDIRRAQSFIKGCKIYRTYLNRKTTKPILGFDYSNNSETLKFKDANDKLVNVKQYFQERWNIRLKHPTLPLIKIGPEAFLPMKLGIIAPHQQYKGDFADPAKIIKITATRPNQKAELISKTNRNLFQKQVDFGTIESQFTVVPARVLNAPTIEYANNQMVTYRPAPFNGRTEKQKGNWNLERYQFVDGAKLTKPMGKPFTFGVVILKDEFVAKRIGDLQRAVPTFLTELGRLGIKIGKNFKKYSIDLNHASVQSQTGLESNIISIAKKAKTEDQCNFLLFILPRQDTPLYSAIKRACDLKVGILNSCSILNTFTKKRRGTENFDAMTYAQMAMKINIKLGGSNHKLSKKDSQGLFDKNNVPIFILGADVTHPTGEINSESVSIASIVGSEDEIFNKFPGSVRIQTGGQEVIADVKSMVLERLENFHKKIGKLPSKVLFYRDGVSEGQYTTILKEELTKIKAAFNEYGKLKNIPKYSPTITFMIVVKRHHTRFIPIHDNADDPKTKKQIAVTSNENVIAGTTVDREITSPAYFDFYVQSQQSLQGTGIPAHYYVLHDENNYTSDTIQKITYDLCHTFSRATKSVKVVPAAYYADLLCTRGRDYIYGFAKDPNLKGSPIERARTKFGENVNPSIKNTMFYI</sequence>
<feature type="domain" description="Piwi" evidence="3">
    <location>
        <begin position="555"/>
        <end position="882"/>
    </location>
</feature>
<reference evidence="5 6" key="3">
    <citation type="journal article" date="2013" name="Genome Biol.">
        <title>Assembly of a phased diploid Candida albicans genome facilitates allele-specific measurements and provides a simple model for repeat and indel structure.</title>
        <authorList>
            <person name="Muzzey D."/>
            <person name="Schwartz K."/>
            <person name="Weissman J.S."/>
            <person name="Sherlock G."/>
        </authorList>
    </citation>
    <scope>NUCLEOTIDE SEQUENCE [LARGE SCALE GENOMIC DNA]</scope>
    <source>
        <strain evidence="6">SC5314 / ATCC MYA-2876</strain>
    </source>
</reference>
<proteinExistence type="inferred from homology"/>
<evidence type="ECO:0000313" key="5">
    <source>
        <dbReference type="EMBL" id="AOW29358.1"/>
    </source>
</evidence>
<dbReference type="InterPro" id="IPR032474">
    <property type="entry name" value="Argonaute_N"/>
</dbReference>
<dbReference type="SMART" id="SM01163">
    <property type="entry name" value="DUF1785"/>
    <property type="match status" value="1"/>
</dbReference>
<evidence type="ECO:0000259" key="2">
    <source>
        <dbReference type="PROSITE" id="PS50821"/>
    </source>
</evidence>
<dbReference type="Proteomes" id="UP000000559">
    <property type="component" value="Chromosome 4"/>
</dbReference>
<reference evidence="5 6" key="1">
    <citation type="journal article" date="2004" name="Proc. Natl. Acad. Sci. U.S.A.">
        <title>The diploid genome sequence of Candida albicans.</title>
        <authorList>
            <person name="Jones T."/>
            <person name="Federspiel N.A."/>
            <person name="Chibana H."/>
            <person name="Dungan J."/>
            <person name="Kalman S."/>
            <person name="Magee B.B."/>
            <person name="Newport G."/>
            <person name="Thorstenson Y.R."/>
            <person name="Agabian N."/>
            <person name="Magee P.T."/>
            <person name="Davis R.W."/>
            <person name="Scherer S."/>
        </authorList>
    </citation>
    <scope>NUCLEOTIDE SEQUENCE [LARGE SCALE GENOMIC DNA]</scope>
    <source>
        <strain evidence="6">SC5314 / ATCC MYA-2876</strain>
    </source>
</reference>
<dbReference type="eggNOG" id="KOG1041">
    <property type="taxonomic scope" value="Eukaryota"/>
</dbReference>
<gene>
    <name evidence="4 5" type="primary">AGO1</name>
    <name evidence="5" type="ordered locus">CAALFM_C406340WA</name>
    <name evidence="4" type="ordered locus">orf19.10421</name>
</gene>
<dbReference type="InterPro" id="IPR003165">
    <property type="entry name" value="Piwi"/>
</dbReference>
<dbReference type="GO" id="GO:0005737">
    <property type="term" value="C:cytoplasm"/>
    <property type="evidence" value="ECO:0000318"/>
    <property type="project" value="GO_Central"/>
</dbReference>
<dbReference type="FunFam" id="3.30.420.10:FF:000341">
    <property type="entry name" value="Argonaute-like protein, putative"/>
    <property type="match status" value="1"/>
</dbReference>
<dbReference type="PANTHER" id="PTHR22891">
    <property type="entry name" value="EUKARYOTIC TRANSLATION INITIATION FACTOR 2C"/>
    <property type="match status" value="1"/>
</dbReference>
<dbReference type="GO" id="GO:0070551">
    <property type="term" value="F:endoribonuclease activity, cleaving siRNA-paired mRNA"/>
    <property type="evidence" value="ECO:0000304"/>
    <property type="project" value="CGD"/>
</dbReference>
<dbReference type="Gene3D" id="3.40.50.2300">
    <property type="match status" value="1"/>
</dbReference>
<dbReference type="Pfam" id="PF16486">
    <property type="entry name" value="ArgoN"/>
    <property type="match status" value="1"/>
</dbReference>
<dbReference type="InterPro" id="IPR036397">
    <property type="entry name" value="RNaseH_sf"/>
</dbReference>
<dbReference type="Gene3D" id="3.30.420.10">
    <property type="entry name" value="Ribonuclease H-like superfamily/Ribonuclease H"/>
    <property type="match status" value="1"/>
</dbReference>
<dbReference type="GO" id="GO:0003727">
    <property type="term" value="F:single-stranded RNA binding"/>
    <property type="evidence" value="ECO:0000318"/>
    <property type="project" value="GO_Central"/>
</dbReference>
<dbReference type="PROSITE" id="PS50822">
    <property type="entry name" value="PIWI"/>
    <property type="match status" value="1"/>
</dbReference>
<dbReference type="CDD" id="cd02846">
    <property type="entry name" value="PAZ_argonaute_like"/>
    <property type="match status" value="1"/>
</dbReference>
<organism evidence="5 6">
    <name type="scientific">Candida albicans (strain SC5314 / ATCC MYA-2876)</name>
    <name type="common">Yeast</name>
    <dbReference type="NCBI Taxonomy" id="237561"/>
    <lineage>
        <taxon>Eukaryota</taxon>
        <taxon>Fungi</taxon>
        <taxon>Dikarya</taxon>
        <taxon>Ascomycota</taxon>
        <taxon>Saccharomycotina</taxon>
        <taxon>Pichiomycetes</taxon>
        <taxon>Debaryomycetaceae</taxon>
        <taxon>Candida/Lodderomyces clade</taxon>
        <taxon>Candida</taxon>
    </lineage>
</organism>
<dbReference type="SMART" id="SM00949">
    <property type="entry name" value="PAZ"/>
    <property type="match status" value="1"/>
</dbReference>
<evidence type="ECO:0000313" key="4">
    <source>
        <dbReference type="CGD" id="CAL0000190170"/>
    </source>
</evidence>
<dbReference type="GeneID" id="3642828"/>
<protein>
    <submittedName>
        <fullName evidence="5">Ago1p</fullName>
    </submittedName>
</protein>
<evidence type="ECO:0000256" key="1">
    <source>
        <dbReference type="RuleBase" id="RU361178"/>
    </source>
</evidence>
<dbReference type="Pfam" id="PF02171">
    <property type="entry name" value="Piwi"/>
    <property type="match status" value="1"/>
</dbReference>
<dbReference type="OrthoDB" id="10252740at2759"/>